<keyword evidence="2" id="KW-1185">Reference proteome</keyword>
<comment type="caution">
    <text evidence="1">The sequence shown here is derived from an EMBL/GenBank/DDBJ whole genome shotgun (WGS) entry which is preliminary data.</text>
</comment>
<organism evidence="1 2">
    <name type="scientific">Vaccinium darrowii</name>
    <dbReference type="NCBI Taxonomy" id="229202"/>
    <lineage>
        <taxon>Eukaryota</taxon>
        <taxon>Viridiplantae</taxon>
        <taxon>Streptophyta</taxon>
        <taxon>Embryophyta</taxon>
        <taxon>Tracheophyta</taxon>
        <taxon>Spermatophyta</taxon>
        <taxon>Magnoliopsida</taxon>
        <taxon>eudicotyledons</taxon>
        <taxon>Gunneridae</taxon>
        <taxon>Pentapetalae</taxon>
        <taxon>asterids</taxon>
        <taxon>Ericales</taxon>
        <taxon>Ericaceae</taxon>
        <taxon>Vaccinioideae</taxon>
        <taxon>Vaccinieae</taxon>
        <taxon>Vaccinium</taxon>
    </lineage>
</organism>
<reference evidence="1 2" key="1">
    <citation type="journal article" date="2021" name="Hortic Res">
        <title>High-quality reference genome and annotation aids understanding of berry development for evergreen blueberry (Vaccinium darrowii).</title>
        <authorList>
            <person name="Yu J."/>
            <person name="Hulse-Kemp A.M."/>
            <person name="Babiker E."/>
            <person name="Staton M."/>
        </authorList>
    </citation>
    <scope>NUCLEOTIDE SEQUENCE [LARGE SCALE GENOMIC DNA]</scope>
    <source>
        <strain evidence="2">cv. NJ 8807/NJ 8810</strain>
        <tissue evidence="1">Young leaf</tissue>
    </source>
</reference>
<gene>
    <name evidence="1" type="ORF">Vadar_019132</name>
</gene>
<accession>A0ACB7XRK9</accession>
<evidence type="ECO:0000313" key="1">
    <source>
        <dbReference type="EMBL" id="KAH7843651.1"/>
    </source>
</evidence>
<evidence type="ECO:0000313" key="2">
    <source>
        <dbReference type="Proteomes" id="UP000828048"/>
    </source>
</evidence>
<dbReference type="Proteomes" id="UP000828048">
    <property type="component" value="Chromosome 1"/>
</dbReference>
<name>A0ACB7XRK9_9ERIC</name>
<protein>
    <submittedName>
        <fullName evidence="1">Uncharacterized protein</fullName>
    </submittedName>
</protein>
<sequence>METMHRKISGALPVAAWDNATTGHVHHRTILMRMAFYWGKHVEFLFPGWPGSSTGMYALGIIFVFGLAVIGEWLSHCSRNIKPGTNRVASGFFQAGIHAVRAGFAYMVILAVMSYNGGVFIAAVVGHAVGFLLFGSRVLHKGSGKHSDLPSMRG</sequence>
<proteinExistence type="predicted"/>
<dbReference type="EMBL" id="CM037151">
    <property type="protein sequence ID" value="KAH7843651.1"/>
    <property type="molecule type" value="Genomic_DNA"/>
</dbReference>